<protein>
    <submittedName>
        <fullName evidence="1">Uncharacterized protein</fullName>
    </submittedName>
</protein>
<dbReference type="Proteomes" id="UP000198736">
    <property type="component" value="Unassembled WGS sequence"/>
</dbReference>
<organism evidence="1 2">
    <name type="scientific">Candidatus Nitrospira nitrificans</name>
    <dbReference type="NCBI Taxonomy" id="1742973"/>
    <lineage>
        <taxon>Bacteria</taxon>
        <taxon>Pseudomonadati</taxon>
        <taxon>Nitrospirota</taxon>
        <taxon>Nitrospiria</taxon>
        <taxon>Nitrospirales</taxon>
        <taxon>Nitrospiraceae</taxon>
        <taxon>Nitrospira</taxon>
    </lineage>
</organism>
<gene>
    <name evidence="1" type="ORF">COMA2_140003</name>
</gene>
<evidence type="ECO:0000313" key="2">
    <source>
        <dbReference type="Proteomes" id="UP000198736"/>
    </source>
</evidence>
<evidence type="ECO:0000313" key="1">
    <source>
        <dbReference type="EMBL" id="CUS33642.1"/>
    </source>
</evidence>
<accession>A0A0S4LA24</accession>
<dbReference type="AlphaFoldDB" id="A0A0S4LA24"/>
<name>A0A0S4LA24_9BACT</name>
<dbReference type="EMBL" id="CZPZ01000006">
    <property type="protein sequence ID" value="CUS33642.1"/>
    <property type="molecule type" value="Genomic_DNA"/>
</dbReference>
<reference evidence="2" key="1">
    <citation type="submission" date="2015-10" db="EMBL/GenBank/DDBJ databases">
        <authorList>
            <person name="Luecker S."/>
            <person name="Luecker S."/>
        </authorList>
    </citation>
    <scope>NUCLEOTIDE SEQUENCE [LARGE SCALE GENOMIC DNA]</scope>
</reference>
<sequence length="67" mass="7424">MTSLKSTIRTPKDTNPLLIHALAHRKKNHQTAVQCREILKDLNFGITKKDSESEGTLTTHGNRPSSG</sequence>
<proteinExistence type="predicted"/>
<keyword evidence="2" id="KW-1185">Reference proteome</keyword>